<keyword evidence="2" id="KW-1185">Reference proteome</keyword>
<dbReference type="InterPro" id="IPR011990">
    <property type="entry name" value="TPR-like_helical_dom_sf"/>
</dbReference>
<dbReference type="STRING" id="487184.SAMN05216421_2732"/>
<dbReference type="AlphaFoldDB" id="A0A1H1X1C3"/>
<dbReference type="SUPFAM" id="SSF48452">
    <property type="entry name" value="TPR-like"/>
    <property type="match status" value="1"/>
</dbReference>
<dbReference type="Proteomes" id="UP000243207">
    <property type="component" value="Chromosome I"/>
</dbReference>
<dbReference type="InterPro" id="IPR010323">
    <property type="entry name" value="DUF924"/>
</dbReference>
<dbReference type="EMBL" id="LT629736">
    <property type="protein sequence ID" value="SDT02850.1"/>
    <property type="molecule type" value="Genomic_DNA"/>
</dbReference>
<evidence type="ECO:0000313" key="2">
    <source>
        <dbReference type="Proteomes" id="UP000243207"/>
    </source>
</evidence>
<gene>
    <name evidence="1" type="ORF">SAMN05216421_2732</name>
</gene>
<organism evidence="1 2">
    <name type="scientific">Halopseudomonas xinjiangensis</name>
    <dbReference type="NCBI Taxonomy" id="487184"/>
    <lineage>
        <taxon>Bacteria</taxon>
        <taxon>Pseudomonadati</taxon>
        <taxon>Pseudomonadota</taxon>
        <taxon>Gammaproteobacteria</taxon>
        <taxon>Pseudomonadales</taxon>
        <taxon>Pseudomonadaceae</taxon>
        <taxon>Halopseudomonas</taxon>
    </lineage>
</organism>
<name>A0A1H1X1C3_9GAMM</name>
<sequence length="185" mass="21595">MTEPTSDACQAVLSFWFEEIEPRMWWQKDVDLDASIRERFGMLHEQAVQGELLYWRRSPEGRLAEIIVLDQFSRNIWRDRPQAFAQDGMALVLAQEAIGAGADQQLPPQRRVFFYMPYMHSESLAVHQLAMKLFDVPGLEENLRFEKRHRDIILRFGRYPHRNAVLGRASSPEEQAFLEQPGSSF</sequence>
<dbReference type="OrthoDB" id="7593450at2"/>
<dbReference type="RefSeq" id="WP_093395710.1">
    <property type="nucleotide sequence ID" value="NZ_LT629736.1"/>
</dbReference>
<reference evidence="2" key="1">
    <citation type="submission" date="2016-10" db="EMBL/GenBank/DDBJ databases">
        <authorList>
            <person name="Varghese N."/>
            <person name="Submissions S."/>
        </authorList>
    </citation>
    <scope>NUCLEOTIDE SEQUENCE [LARGE SCALE GENOMIC DNA]</scope>
    <source>
        <strain evidence="2">NRRL B-51270</strain>
    </source>
</reference>
<dbReference type="Gene3D" id="1.20.58.320">
    <property type="entry name" value="TPR-like"/>
    <property type="match status" value="1"/>
</dbReference>
<accession>A0A1H1X1C3</accession>
<proteinExistence type="predicted"/>
<dbReference type="Pfam" id="PF06041">
    <property type="entry name" value="DUF924"/>
    <property type="match status" value="1"/>
</dbReference>
<evidence type="ECO:0000313" key="1">
    <source>
        <dbReference type="EMBL" id="SDT02850.1"/>
    </source>
</evidence>
<dbReference type="Gene3D" id="1.25.40.10">
    <property type="entry name" value="Tetratricopeptide repeat domain"/>
    <property type="match status" value="1"/>
</dbReference>
<protein>
    <submittedName>
        <fullName evidence="1">Uncharacterized conserved protein, DUF924 family</fullName>
    </submittedName>
</protein>